<proteinExistence type="predicted"/>
<protein>
    <recommendedName>
        <fullName evidence="3">Anti-sigma factor NepR domain-containing protein</fullName>
    </recommendedName>
</protein>
<keyword evidence="2" id="KW-1185">Reference proteome</keyword>
<name>A0ABY7NQ20_9SPHN</name>
<dbReference type="RefSeq" id="WP_270077350.1">
    <property type="nucleotide sequence ID" value="NZ_CP115174.1"/>
</dbReference>
<organism evidence="1 2">
    <name type="scientific">Sphingomonas abietis</name>
    <dbReference type="NCBI Taxonomy" id="3012344"/>
    <lineage>
        <taxon>Bacteria</taxon>
        <taxon>Pseudomonadati</taxon>
        <taxon>Pseudomonadota</taxon>
        <taxon>Alphaproteobacteria</taxon>
        <taxon>Sphingomonadales</taxon>
        <taxon>Sphingomonadaceae</taxon>
        <taxon>Sphingomonas</taxon>
    </lineage>
</organism>
<dbReference type="EMBL" id="CP115174">
    <property type="protein sequence ID" value="WBO22708.1"/>
    <property type="molecule type" value="Genomic_DNA"/>
</dbReference>
<evidence type="ECO:0008006" key="3">
    <source>
        <dbReference type="Google" id="ProtNLM"/>
    </source>
</evidence>
<evidence type="ECO:0000313" key="2">
    <source>
        <dbReference type="Proteomes" id="UP001210865"/>
    </source>
</evidence>
<evidence type="ECO:0000313" key="1">
    <source>
        <dbReference type="EMBL" id="WBO22708.1"/>
    </source>
</evidence>
<sequence length="47" mass="5096">MQKIHEQRVGAALKRAFAQPIGQQLPHEFIALLAALDRSKSEPVSGG</sequence>
<dbReference type="Proteomes" id="UP001210865">
    <property type="component" value="Chromosome"/>
</dbReference>
<accession>A0ABY7NQ20</accession>
<gene>
    <name evidence="1" type="ORF">PBT88_00700</name>
</gene>
<reference evidence="1 2" key="1">
    <citation type="submission" date="2022-12" db="EMBL/GenBank/DDBJ databases">
        <title>Sphingomonas abieness sp. nov., an endophytic bacterium isolated from Abies koreana.</title>
        <authorList>
            <person name="Jiang L."/>
            <person name="Lee J."/>
        </authorList>
    </citation>
    <scope>NUCLEOTIDE SEQUENCE [LARGE SCALE GENOMIC DNA]</scope>
    <source>
        <strain evidence="2">PAMB 00755</strain>
    </source>
</reference>